<dbReference type="InterPro" id="IPR001110">
    <property type="entry name" value="UPF0012_CS"/>
</dbReference>
<sequence>MRVAVIQMVSGEQTADNLQQAQALVKSAKEQGAQLAVLPENFLTYGQSAPDLDSIRNTYLPALADLAASNSIALVAGTLPFREALGSKPYASSFVFNNLGEQLFRYDKIHLFDANVADATGSYRESDYFAKGSQLGLVDACDTRLGLSVCYDLRFPEYYRLLAQQGAKVVCVPSAFTEVTGAAHWEVLLRARAIENQCFILAANQGGVHPCGRSTWGHSMIVNPWGEVMSKLTSGPGCLVQDLDLASIDSLQVNMPVLSHRVF</sequence>
<dbReference type="CDD" id="cd07572">
    <property type="entry name" value="nit"/>
    <property type="match status" value="1"/>
</dbReference>
<dbReference type="Gene3D" id="3.60.110.10">
    <property type="entry name" value="Carbon-nitrogen hydrolase"/>
    <property type="match status" value="1"/>
</dbReference>
<dbReference type="SUPFAM" id="SSF56317">
    <property type="entry name" value="Carbon-nitrogen hydrolase"/>
    <property type="match status" value="1"/>
</dbReference>
<reference evidence="4" key="1">
    <citation type="submission" date="2023-07" db="EMBL/GenBank/DDBJ databases">
        <title>Genome content predicts the carbon catabolic preferences of heterotrophic bacteria.</title>
        <authorList>
            <person name="Gralka M."/>
        </authorList>
    </citation>
    <scope>NUCLEOTIDE SEQUENCE</scope>
    <source>
        <strain evidence="4">I3M17_2</strain>
    </source>
</reference>
<evidence type="ECO:0000313" key="5">
    <source>
        <dbReference type="Proteomes" id="UP001169760"/>
    </source>
</evidence>
<keyword evidence="2 4" id="KW-0378">Hydrolase</keyword>
<gene>
    <name evidence="4" type="ORF">Q4521_03065</name>
</gene>
<evidence type="ECO:0000256" key="2">
    <source>
        <dbReference type="ARBA" id="ARBA00022801"/>
    </source>
</evidence>
<dbReference type="InterPro" id="IPR036526">
    <property type="entry name" value="C-N_Hydrolase_sf"/>
</dbReference>
<name>A0AAW7X4Z6_9GAMM</name>
<accession>A0AAW7X4Z6</accession>
<dbReference type="PANTHER" id="PTHR23088:SF27">
    <property type="entry name" value="DEAMINATED GLUTATHIONE AMIDASE"/>
    <property type="match status" value="1"/>
</dbReference>
<dbReference type="InterPro" id="IPR003010">
    <property type="entry name" value="C-N_Hydrolase"/>
</dbReference>
<dbReference type="GO" id="GO:0016811">
    <property type="term" value="F:hydrolase activity, acting on carbon-nitrogen (but not peptide) bonds, in linear amides"/>
    <property type="evidence" value="ECO:0007669"/>
    <property type="project" value="InterPro"/>
</dbReference>
<dbReference type="PROSITE" id="PS50263">
    <property type="entry name" value="CN_HYDROLASE"/>
    <property type="match status" value="1"/>
</dbReference>
<comment type="similarity">
    <text evidence="1">Belongs to the carbon-nitrogen hydrolase superfamily. NIT1/NIT2 family.</text>
</comment>
<evidence type="ECO:0000256" key="1">
    <source>
        <dbReference type="ARBA" id="ARBA00010613"/>
    </source>
</evidence>
<protein>
    <submittedName>
        <fullName evidence="4">Carbon-nitrogen hydrolase family protein</fullName>
    </submittedName>
</protein>
<dbReference type="PROSITE" id="PS01227">
    <property type="entry name" value="UPF0012"/>
    <property type="match status" value="1"/>
</dbReference>
<evidence type="ECO:0000259" key="3">
    <source>
        <dbReference type="PROSITE" id="PS50263"/>
    </source>
</evidence>
<comment type="caution">
    <text evidence="4">The sequence shown here is derived from an EMBL/GenBank/DDBJ whole genome shotgun (WGS) entry which is preliminary data.</text>
</comment>
<organism evidence="4 5">
    <name type="scientific">Saccharophagus degradans</name>
    <dbReference type="NCBI Taxonomy" id="86304"/>
    <lineage>
        <taxon>Bacteria</taxon>
        <taxon>Pseudomonadati</taxon>
        <taxon>Pseudomonadota</taxon>
        <taxon>Gammaproteobacteria</taxon>
        <taxon>Cellvibrionales</taxon>
        <taxon>Cellvibrionaceae</taxon>
        <taxon>Saccharophagus</taxon>
    </lineage>
</organism>
<dbReference type="Proteomes" id="UP001169760">
    <property type="component" value="Unassembled WGS sequence"/>
</dbReference>
<dbReference type="PANTHER" id="PTHR23088">
    <property type="entry name" value="NITRILASE-RELATED"/>
    <property type="match status" value="1"/>
</dbReference>
<dbReference type="Pfam" id="PF00795">
    <property type="entry name" value="CN_hydrolase"/>
    <property type="match status" value="1"/>
</dbReference>
<dbReference type="EMBL" id="JAUOPB010000002">
    <property type="protein sequence ID" value="MDO6421444.1"/>
    <property type="molecule type" value="Genomic_DNA"/>
</dbReference>
<dbReference type="InterPro" id="IPR045254">
    <property type="entry name" value="Nit1/2_C-N_Hydrolase"/>
</dbReference>
<feature type="domain" description="CN hydrolase" evidence="3">
    <location>
        <begin position="1"/>
        <end position="245"/>
    </location>
</feature>
<dbReference type="RefSeq" id="WP_252738434.1">
    <property type="nucleotide sequence ID" value="NZ_JAHKPP010000023.1"/>
</dbReference>
<evidence type="ECO:0000313" key="4">
    <source>
        <dbReference type="EMBL" id="MDO6421444.1"/>
    </source>
</evidence>
<dbReference type="AlphaFoldDB" id="A0AAW7X4Z6"/>
<proteinExistence type="inferred from homology"/>